<feature type="compositionally biased region" description="Basic and acidic residues" evidence="1">
    <location>
        <begin position="123"/>
        <end position="134"/>
    </location>
</feature>
<dbReference type="EMBL" id="MCFH01000054">
    <property type="protein sequence ID" value="ORX43266.1"/>
    <property type="molecule type" value="Genomic_DNA"/>
</dbReference>
<feature type="compositionally biased region" description="Acidic residues" evidence="1">
    <location>
        <begin position="135"/>
        <end position="146"/>
    </location>
</feature>
<evidence type="ECO:0000313" key="3">
    <source>
        <dbReference type="Proteomes" id="UP000193719"/>
    </source>
</evidence>
<organism evidence="2 3">
    <name type="scientific">Piromyces finnis</name>
    <dbReference type="NCBI Taxonomy" id="1754191"/>
    <lineage>
        <taxon>Eukaryota</taxon>
        <taxon>Fungi</taxon>
        <taxon>Fungi incertae sedis</taxon>
        <taxon>Chytridiomycota</taxon>
        <taxon>Chytridiomycota incertae sedis</taxon>
        <taxon>Neocallimastigomycetes</taxon>
        <taxon>Neocallimastigales</taxon>
        <taxon>Neocallimastigaceae</taxon>
        <taxon>Piromyces</taxon>
    </lineage>
</organism>
<protein>
    <submittedName>
        <fullName evidence="2">Uncharacterized protein</fullName>
    </submittedName>
</protein>
<proteinExistence type="predicted"/>
<name>A0A1Y1UY11_9FUNG</name>
<comment type="caution">
    <text evidence="2">The sequence shown here is derived from an EMBL/GenBank/DDBJ whole genome shotgun (WGS) entry which is preliminary data.</text>
</comment>
<gene>
    <name evidence="2" type="ORF">BCR36DRAFT_586748</name>
</gene>
<evidence type="ECO:0000313" key="2">
    <source>
        <dbReference type="EMBL" id="ORX43266.1"/>
    </source>
</evidence>
<feature type="compositionally biased region" description="Polar residues" evidence="1">
    <location>
        <begin position="111"/>
        <end position="121"/>
    </location>
</feature>
<evidence type="ECO:0000256" key="1">
    <source>
        <dbReference type="SAM" id="MobiDB-lite"/>
    </source>
</evidence>
<feature type="compositionally biased region" description="Basic and acidic residues" evidence="1">
    <location>
        <begin position="7"/>
        <end position="22"/>
    </location>
</feature>
<accession>A0A1Y1UY11</accession>
<dbReference type="OrthoDB" id="10657910at2759"/>
<sequence length="178" mass="21147">MMIKNNLTDERNHSLEKRKQSEKECTTGFQQVTVYQPKINQLFKTIFGKIEHKEITLKFLKDLAHLDMEEYETLRFTSNKHLANAYKKKLENPIIDFVIEISGKYPEKSLQETNQGPSTFGTLDKEEAERKSEEKEEEEEEEEEYSSDYSYVDYTSKKLIVEMQFIKNNPNFFKSNYV</sequence>
<feature type="region of interest" description="Disordered" evidence="1">
    <location>
        <begin position="1"/>
        <end position="22"/>
    </location>
</feature>
<reference evidence="2 3" key="1">
    <citation type="submission" date="2016-08" db="EMBL/GenBank/DDBJ databases">
        <title>Genomes of anaerobic fungi encode conserved fungal cellulosomes for biomass hydrolysis.</title>
        <authorList>
            <consortium name="DOE Joint Genome Institute"/>
            <person name="Haitjema C.H."/>
            <person name="Gilmore S.P."/>
            <person name="Henske J.K."/>
            <person name="Solomon K.V."/>
            <person name="De Groot R."/>
            <person name="Kuo A."/>
            <person name="Mondo S.J."/>
            <person name="Salamov A.A."/>
            <person name="Labutti K."/>
            <person name="Zhao Z."/>
            <person name="Chiniquy J."/>
            <person name="Barry K."/>
            <person name="Brewer H.M."/>
            <person name="Purvine S.O."/>
            <person name="Wright A.T."/>
            <person name="Boxma B."/>
            <person name="Van Alen T."/>
            <person name="Hackstein J.H."/>
            <person name="Baker S.E."/>
            <person name="Grigoriev I.V."/>
            <person name="O'Malley M.A."/>
        </authorList>
    </citation>
    <scope>NUCLEOTIDE SEQUENCE [LARGE SCALE GENOMIC DNA]</scope>
    <source>
        <strain evidence="3">finn</strain>
    </source>
</reference>
<dbReference type="AlphaFoldDB" id="A0A1Y1UY11"/>
<keyword evidence="3" id="KW-1185">Reference proteome</keyword>
<reference evidence="2 3" key="2">
    <citation type="submission" date="2016-08" db="EMBL/GenBank/DDBJ databases">
        <title>Pervasive Adenine N6-methylation of Active Genes in Fungi.</title>
        <authorList>
            <consortium name="DOE Joint Genome Institute"/>
            <person name="Mondo S.J."/>
            <person name="Dannebaum R.O."/>
            <person name="Kuo R.C."/>
            <person name="Labutti K."/>
            <person name="Haridas S."/>
            <person name="Kuo A."/>
            <person name="Salamov A."/>
            <person name="Ahrendt S.R."/>
            <person name="Lipzen A."/>
            <person name="Sullivan W."/>
            <person name="Andreopoulos W.B."/>
            <person name="Clum A."/>
            <person name="Lindquist E."/>
            <person name="Daum C."/>
            <person name="Ramamoorthy G.K."/>
            <person name="Gryganskyi A."/>
            <person name="Culley D."/>
            <person name="Magnuson J.K."/>
            <person name="James T.Y."/>
            <person name="O'Malley M.A."/>
            <person name="Stajich J.E."/>
            <person name="Spatafora J.W."/>
            <person name="Visel A."/>
            <person name="Grigoriev I.V."/>
        </authorList>
    </citation>
    <scope>NUCLEOTIDE SEQUENCE [LARGE SCALE GENOMIC DNA]</scope>
    <source>
        <strain evidence="3">finn</strain>
    </source>
</reference>
<feature type="region of interest" description="Disordered" evidence="1">
    <location>
        <begin position="108"/>
        <end position="149"/>
    </location>
</feature>
<dbReference type="Proteomes" id="UP000193719">
    <property type="component" value="Unassembled WGS sequence"/>
</dbReference>